<organism evidence="1 2">
    <name type="scientific">Phytophthora sojae (strain P6497)</name>
    <name type="common">Soybean stem and root rot agent</name>
    <name type="synonym">Phytophthora megasperma f. sp. glycines</name>
    <dbReference type="NCBI Taxonomy" id="1094619"/>
    <lineage>
        <taxon>Eukaryota</taxon>
        <taxon>Sar</taxon>
        <taxon>Stramenopiles</taxon>
        <taxon>Oomycota</taxon>
        <taxon>Peronosporomycetes</taxon>
        <taxon>Peronosporales</taxon>
        <taxon>Peronosporaceae</taxon>
        <taxon>Phytophthora</taxon>
    </lineage>
</organism>
<evidence type="ECO:0000313" key="2">
    <source>
        <dbReference type="Proteomes" id="UP000002640"/>
    </source>
</evidence>
<name>G5AE23_PHYSP</name>
<keyword evidence="2" id="KW-1185">Reference proteome</keyword>
<evidence type="ECO:0000313" key="1">
    <source>
        <dbReference type="EMBL" id="EGZ06425.1"/>
    </source>
</evidence>
<gene>
    <name evidence="1" type="ORF">PHYSODRAFT_307359</name>
</gene>
<reference evidence="1 2" key="1">
    <citation type="journal article" date="2006" name="Science">
        <title>Phytophthora genome sequences uncover evolutionary origins and mechanisms of pathogenesis.</title>
        <authorList>
            <person name="Tyler B.M."/>
            <person name="Tripathy S."/>
            <person name="Zhang X."/>
            <person name="Dehal P."/>
            <person name="Jiang R.H."/>
            <person name="Aerts A."/>
            <person name="Arredondo F.D."/>
            <person name="Baxter L."/>
            <person name="Bensasson D."/>
            <person name="Beynon J.L."/>
            <person name="Chapman J."/>
            <person name="Damasceno C.M."/>
            <person name="Dorrance A.E."/>
            <person name="Dou D."/>
            <person name="Dickerman A.W."/>
            <person name="Dubchak I.L."/>
            <person name="Garbelotto M."/>
            <person name="Gijzen M."/>
            <person name="Gordon S.G."/>
            <person name="Govers F."/>
            <person name="Grunwald N.J."/>
            <person name="Huang W."/>
            <person name="Ivors K.L."/>
            <person name="Jones R.W."/>
            <person name="Kamoun S."/>
            <person name="Krampis K."/>
            <person name="Lamour K.H."/>
            <person name="Lee M.K."/>
            <person name="McDonald W.H."/>
            <person name="Medina M."/>
            <person name="Meijer H.J."/>
            <person name="Nordberg E.K."/>
            <person name="Maclean D.J."/>
            <person name="Ospina-Giraldo M.D."/>
            <person name="Morris P.F."/>
            <person name="Phuntumart V."/>
            <person name="Putnam N.H."/>
            <person name="Rash S."/>
            <person name="Rose J.K."/>
            <person name="Sakihama Y."/>
            <person name="Salamov A.A."/>
            <person name="Savidor A."/>
            <person name="Scheuring C.F."/>
            <person name="Smith B.M."/>
            <person name="Sobral B.W."/>
            <person name="Terry A."/>
            <person name="Torto-Alalibo T.A."/>
            <person name="Win J."/>
            <person name="Xu Z."/>
            <person name="Zhang H."/>
            <person name="Grigoriev I.V."/>
            <person name="Rokhsar D.S."/>
            <person name="Boore J.L."/>
        </authorList>
    </citation>
    <scope>NUCLEOTIDE SEQUENCE [LARGE SCALE GENOMIC DNA]</scope>
    <source>
        <strain evidence="1 2">P6497</strain>
    </source>
</reference>
<dbReference type="Pfam" id="PF14520">
    <property type="entry name" value="HHH_5"/>
    <property type="match status" value="1"/>
</dbReference>
<dbReference type="Proteomes" id="UP000002640">
    <property type="component" value="Unassembled WGS sequence"/>
</dbReference>
<accession>G5AE23</accession>
<dbReference type="RefSeq" id="XP_009538322.1">
    <property type="nucleotide sequence ID" value="XM_009540027.1"/>
</dbReference>
<dbReference type="AlphaFoldDB" id="G5AE23"/>
<dbReference type="EMBL" id="JH159164">
    <property type="protein sequence ID" value="EGZ06425.1"/>
    <property type="molecule type" value="Genomic_DNA"/>
</dbReference>
<dbReference type="GeneID" id="20642873"/>
<protein>
    <submittedName>
        <fullName evidence="1">Uncharacterized protein</fullName>
    </submittedName>
</protein>
<dbReference type="OMA" id="TENIAMM"/>
<dbReference type="KEGG" id="psoj:PHYSODRAFT_307359"/>
<sequence>MFQMTISKTHPVNALGIIMVLKKLGLLEEVKKDPNRVALVLVVPHEIADSYKRQEIVSAAVNGSERVLSVRGIGVKSAKKLAQHGITTIDELMRAIDTNTLPDKTISSTA</sequence>
<dbReference type="InParanoid" id="G5AE23"/>
<dbReference type="Gene3D" id="1.10.150.20">
    <property type="entry name" value="5' to 3' exonuclease, C-terminal subdomain"/>
    <property type="match status" value="1"/>
</dbReference>
<proteinExistence type="predicted"/>